<dbReference type="Gene3D" id="3.30.1150.10">
    <property type="match status" value="1"/>
</dbReference>
<evidence type="ECO:0000313" key="2">
    <source>
        <dbReference type="EMBL" id="RRJ88153.1"/>
    </source>
</evidence>
<evidence type="ECO:0000313" key="3">
    <source>
        <dbReference type="Proteomes" id="UP000275719"/>
    </source>
</evidence>
<comment type="caution">
    <text evidence="2">The sequence shown here is derived from an EMBL/GenBank/DDBJ whole genome shotgun (WGS) entry which is preliminary data.</text>
</comment>
<sequence length="125" mass="14788">MKKILTLILFSFYALSYGQENDNRIYFEVDQIATYQGGYQNFNKYITDNITCKIKIKKKEKNRIQLRFIVEKNGEVKHVEILSEKPFVCSEEIGQALKKCPYWKPARKNNLPVRSIVQMDVNFDK</sequence>
<accession>A0A3P3W646</accession>
<evidence type="ECO:0000259" key="1">
    <source>
        <dbReference type="Pfam" id="PF03544"/>
    </source>
</evidence>
<name>A0A3P3W646_9FLAO</name>
<proteinExistence type="predicted"/>
<dbReference type="SUPFAM" id="SSF74653">
    <property type="entry name" value="TolA/TonB C-terminal domain"/>
    <property type="match status" value="1"/>
</dbReference>
<keyword evidence="3" id="KW-1185">Reference proteome</keyword>
<dbReference type="Pfam" id="PF03544">
    <property type="entry name" value="TonB_C"/>
    <property type="match status" value="1"/>
</dbReference>
<feature type="domain" description="TonB C-terminal" evidence="1">
    <location>
        <begin position="57"/>
        <end position="123"/>
    </location>
</feature>
<organism evidence="2 3">
    <name type="scientific">Paenimyroides tangerinum</name>
    <dbReference type="NCBI Taxonomy" id="2488728"/>
    <lineage>
        <taxon>Bacteria</taxon>
        <taxon>Pseudomonadati</taxon>
        <taxon>Bacteroidota</taxon>
        <taxon>Flavobacteriia</taxon>
        <taxon>Flavobacteriales</taxon>
        <taxon>Flavobacteriaceae</taxon>
        <taxon>Paenimyroides</taxon>
    </lineage>
</organism>
<protein>
    <recommendedName>
        <fullName evidence="1">TonB C-terminal domain-containing protein</fullName>
    </recommendedName>
</protein>
<dbReference type="EMBL" id="RQVQ01000042">
    <property type="protein sequence ID" value="RRJ88153.1"/>
    <property type="molecule type" value="Genomic_DNA"/>
</dbReference>
<reference evidence="2 3" key="1">
    <citation type="submission" date="2018-11" db="EMBL/GenBank/DDBJ databases">
        <title>Flavobacterium sp. nov., YIM 102701-2 draft genome.</title>
        <authorList>
            <person name="Li G."/>
            <person name="Jiang Y."/>
        </authorList>
    </citation>
    <scope>NUCLEOTIDE SEQUENCE [LARGE SCALE GENOMIC DNA]</scope>
    <source>
        <strain evidence="2 3">YIM 102701-2</strain>
    </source>
</reference>
<gene>
    <name evidence="2" type="ORF">EG240_13885</name>
</gene>
<dbReference type="InterPro" id="IPR037682">
    <property type="entry name" value="TonB_C"/>
</dbReference>
<dbReference type="GO" id="GO:0055085">
    <property type="term" value="P:transmembrane transport"/>
    <property type="evidence" value="ECO:0007669"/>
    <property type="project" value="InterPro"/>
</dbReference>
<dbReference type="AlphaFoldDB" id="A0A3P3W646"/>
<dbReference type="Proteomes" id="UP000275719">
    <property type="component" value="Unassembled WGS sequence"/>
</dbReference>
<dbReference type="OrthoDB" id="1522859at2"/>
<dbReference type="RefSeq" id="WP_125019959.1">
    <property type="nucleotide sequence ID" value="NZ_RQVQ01000042.1"/>
</dbReference>